<dbReference type="Ensembl" id="ENSACAT00000053664.1">
    <property type="protein sequence ID" value="ENSACAP00000031457.1"/>
    <property type="gene ID" value="ENSACAG00000036617.1"/>
</dbReference>
<dbReference type="InterPro" id="IPR030385">
    <property type="entry name" value="G_IRG_dom"/>
</dbReference>
<dbReference type="InterPro" id="IPR007743">
    <property type="entry name" value="Immunity-related_GTPase-like"/>
</dbReference>
<dbReference type="GO" id="GO:0005525">
    <property type="term" value="F:GTP binding"/>
    <property type="evidence" value="ECO:0007669"/>
    <property type="project" value="UniProtKB-KW"/>
</dbReference>
<evidence type="ECO:0000256" key="3">
    <source>
        <dbReference type="ARBA" id="ARBA00022801"/>
    </source>
</evidence>
<reference evidence="7" key="2">
    <citation type="submission" date="2025-08" db="UniProtKB">
        <authorList>
            <consortium name="Ensembl"/>
        </authorList>
    </citation>
    <scope>IDENTIFICATION</scope>
</reference>
<proteinExistence type="inferred from homology"/>
<protein>
    <recommendedName>
        <fullName evidence="6">IRG-type G domain-containing protein</fullName>
    </recommendedName>
</protein>
<keyword evidence="5" id="KW-0472">Membrane</keyword>
<keyword evidence="2" id="KW-0547">Nucleotide-binding</keyword>
<evidence type="ECO:0000256" key="1">
    <source>
        <dbReference type="ARBA" id="ARBA00005429"/>
    </source>
</evidence>
<keyword evidence="3" id="KW-0378">Hydrolase</keyword>
<evidence type="ECO:0000313" key="7">
    <source>
        <dbReference type="Ensembl" id="ENSACAP00000031457.1"/>
    </source>
</evidence>
<dbReference type="InParanoid" id="A0A803T8B7"/>
<dbReference type="InterPro" id="IPR051515">
    <property type="entry name" value="IRG"/>
</dbReference>
<dbReference type="InterPro" id="IPR027417">
    <property type="entry name" value="P-loop_NTPase"/>
</dbReference>
<keyword evidence="8" id="KW-1185">Reference proteome</keyword>
<feature type="transmembrane region" description="Helical" evidence="5">
    <location>
        <begin position="583"/>
        <end position="604"/>
    </location>
</feature>
<evidence type="ECO:0000256" key="2">
    <source>
        <dbReference type="ARBA" id="ARBA00022741"/>
    </source>
</evidence>
<reference evidence="7" key="3">
    <citation type="submission" date="2025-09" db="UniProtKB">
        <authorList>
            <consortium name="Ensembl"/>
        </authorList>
    </citation>
    <scope>IDENTIFICATION</scope>
</reference>
<dbReference type="PANTHER" id="PTHR32341">
    <property type="entry name" value="INTERFERON-INDUCIBLE GTPASE"/>
    <property type="match status" value="1"/>
</dbReference>
<evidence type="ECO:0000313" key="8">
    <source>
        <dbReference type="Proteomes" id="UP000001646"/>
    </source>
</evidence>
<dbReference type="OrthoDB" id="422720at2759"/>
<evidence type="ECO:0000256" key="5">
    <source>
        <dbReference type="SAM" id="Phobius"/>
    </source>
</evidence>
<comment type="similarity">
    <text evidence="1">Belongs to the TRAFAC class dynamin-like GTPase superfamily. IRG family.</text>
</comment>
<sequence length="624" mass="70017">MGGTNSHPSSIQELEDVTFNIAVIGETGTGKSSLVNALRGMKTDVEGGAAVTDVIQVLNEPTAYVHPEYSDITLWDLPGIGTNEFKSEEYVKNIDLNKYDFFIIVSEIRFTEDDQRLVHAIQKIKRKFVYVRTKVDKSLESERENPNFSEEGILKKIRNHYCENLTKAGEPSPRVFVISRWHLEMYDFPCLVNALKDELADFKREVSRWSPEKKRKRLDRSNEPPKGSFLRSAISRTILKLDLENLTLALEKEDISDVVAKTQQQLDFLTNATLDIAITGRSGAGKSSLVNALRGMSDYDEGSAETGVIQTTMEIKGYPHPTFPKVTLWDLPGIGTPEFKAKEYLRKVNFSKYDFFIIVSAGRFTTNDITLAREIQKMKKQFYYVRTKIDINIDSEKRKQNFNEHETLEKIRNDCSENLKKAEGSSSRVFLVSRSDLSLYDFPSLHGTLEEDLDDLKRHAFIMASPTFSGEMVKKKKKSLESLIWMLALVSCFVGAVPVPGLSLACDISILMGAMVHFCKVFGLDDNSLHVLAKRVGKPVEELRSAIKNTPLPHTITTDLVLSLLSKSLLCATLTVIELVCDFVPVLGSIVGGASSFVCTFFMLRSFLQSVEVDAANVRAKATK</sequence>
<name>A0A803T8B7_ANOCA</name>
<evidence type="ECO:0000256" key="4">
    <source>
        <dbReference type="ARBA" id="ARBA00023134"/>
    </source>
</evidence>
<gene>
    <name evidence="7" type="primary">LOC100560662</name>
</gene>
<dbReference type="GO" id="GO:0016020">
    <property type="term" value="C:membrane"/>
    <property type="evidence" value="ECO:0007669"/>
    <property type="project" value="InterPro"/>
</dbReference>
<dbReference type="Proteomes" id="UP000001646">
    <property type="component" value="Unplaced"/>
</dbReference>
<accession>A0A803T8B7</accession>
<dbReference type="PANTHER" id="PTHR32341:SF17">
    <property type="entry name" value="IRG-TYPE G DOMAIN-CONTAINING PROTEIN"/>
    <property type="match status" value="1"/>
</dbReference>
<feature type="domain" description="IRG-type G" evidence="6">
    <location>
        <begin position="17"/>
        <end position="198"/>
    </location>
</feature>
<dbReference type="Gene3D" id="3.40.50.300">
    <property type="entry name" value="P-loop containing nucleotide triphosphate hydrolases"/>
    <property type="match status" value="2"/>
</dbReference>
<dbReference type="AlphaFoldDB" id="A0A803T8B7"/>
<dbReference type="FunFam" id="3.40.50.300:FF:000541">
    <property type="entry name" value="Immunity related GTPase M"/>
    <property type="match status" value="2"/>
</dbReference>
<evidence type="ECO:0000259" key="6">
    <source>
        <dbReference type="PROSITE" id="PS51716"/>
    </source>
</evidence>
<dbReference type="KEGG" id="acs:100560662"/>
<dbReference type="PROSITE" id="PS51716">
    <property type="entry name" value="G_IRG"/>
    <property type="match status" value="2"/>
</dbReference>
<dbReference type="Pfam" id="PF05049">
    <property type="entry name" value="IIGP"/>
    <property type="match status" value="2"/>
</dbReference>
<keyword evidence="5" id="KW-0812">Transmembrane</keyword>
<keyword evidence="4" id="KW-0342">GTP-binding</keyword>
<keyword evidence="5" id="KW-1133">Transmembrane helix</keyword>
<dbReference type="GeneID" id="100560662"/>
<reference evidence="7" key="1">
    <citation type="submission" date="2009-12" db="EMBL/GenBank/DDBJ databases">
        <title>The Genome Sequence of Anolis carolinensis (Green Anole Lizard).</title>
        <authorList>
            <consortium name="The Genome Sequencing Platform"/>
            <person name="Di Palma F."/>
            <person name="Alfoldi J."/>
            <person name="Heiman D."/>
            <person name="Young S."/>
            <person name="Grabherr M."/>
            <person name="Johnson J."/>
            <person name="Lander E.S."/>
            <person name="Lindblad-Toh K."/>
        </authorList>
    </citation>
    <scope>NUCLEOTIDE SEQUENCE [LARGE SCALE GENOMIC DNA]</scope>
    <source>
        <strain evidence="7">JBL SC #1</strain>
    </source>
</reference>
<feature type="transmembrane region" description="Helical" evidence="5">
    <location>
        <begin position="483"/>
        <end position="505"/>
    </location>
</feature>
<dbReference type="SUPFAM" id="SSF52540">
    <property type="entry name" value="P-loop containing nucleoside triphosphate hydrolases"/>
    <property type="match status" value="2"/>
</dbReference>
<dbReference type="GO" id="GO:0003924">
    <property type="term" value="F:GTPase activity"/>
    <property type="evidence" value="ECO:0000318"/>
    <property type="project" value="GO_Central"/>
</dbReference>
<dbReference type="GeneTree" id="ENSGT00950000183007"/>
<organism evidence="7 8">
    <name type="scientific">Anolis carolinensis</name>
    <name type="common">Green anole</name>
    <name type="synonym">American chameleon</name>
    <dbReference type="NCBI Taxonomy" id="28377"/>
    <lineage>
        <taxon>Eukaryota</taxon>
        <taxon>Metazoa</taxon>
        <taxon>Chordata</taxon>
        <taxon>Craniata</taxon>
        <taxon>Vertebrata</taxon>
        <taxon>Euteleostomi</taxon>
        <taxon>Lepidosauria</taxon>
        <taxon>Squamata</taxon>
        <taxon>Bifurcata</taxon>
        <taxon>Unidentata</taxon>
        <taxon>Episquamata</taxon>
        <taxon>Toxicofera</taxon>
        <taxon>Iguania</taxon>
        <taxon>Dactyloidae</taxon>
        <taxon>Anolis</taxon>
    </lineage>
</organism>
<feature type="domain" description="IRG-type G" evidence="6">
    <location>
        <begin position="272"/>
        <end position="452"/>
    </location>
</feature>